<sequence length="144" mass="15882">MHCLLCLLPLLLLNGVFAEKVLAPWTITATRTKSVIIKCQQPHRFVTIVHVAVGPCDNPNLAVFEQEGSASALNDKYPYRYSLAHGHAFKINVVECSDAGEYCCKINTFPEGSLTRKISLKVKGCTEGELADEFYGGDSTRDYV</sequence>
<evidence type="ECO:0000256" key="1">
    <source>
        <dbReference type="SAM" id="SignalP"/>
    </source>
</evidence>
<dbReference type="EMBL" id="KJ187105">
    <property type="protein sequence ID" value="AHL39279.1"/>
    <property type="molecule type" value="Genomic_DNA"/>
</dbReference>
<dbReference type="PANTHER" id="PTHR47734:SF1">
    <property type="entry name" value="T-CELL IMMUNORECEPTOR WITH IG AND ITIM DOMAINS"/>
    <property type="match status" value="1"/>
</dbReference>
<evidence type="ECO:0000313" key="3">
    <source>
        <dbReference type="EMBL" id="AHL39280.1"/>
    </source>
</evidence>
<evidence type="ECO:0000313" key="2">
    <source>
        <dbReference type="EMBL" id="AHL39279.1"/>
    </source>
</evidence>
<dbReference type="GO" id="GO:0050868">
    <property type="term" value="P:negative regulation of T cell activation"/>
    <property type="evidence" value="ECO:0007669"/>
    <property type="project" value="InterPro"/>
</dbReference>
<protein>
    <submittedName>
        <fullName evidence="2">Poliovirus receptor-related protein-like factor variant 1</fullName>
    </submittedName>
    <submittedName>
        <fullName evidence="3">Poliovirus receptor-related protein-like factor variant 2</fullName>
    </submittedName>
</protein>
<dbReference type="GO" id="GO:0005102">
    <property type="term" value="F:signaling receptor binding"/>
    <property type="evidence" value="ECO:0007669"/>
    <property type="project" value="InterPro"/>
</dbReference>
<keyword evidence="1" id="KW-0732">Signal</keyword>
<dbReference type="InterPro" id="IPR042948">
    <property type="entry name" value="TIGIT"/>
</dbReference>
<keyword evidence="2" id="KW-0675">Receptor</keyword>
<dbReference type="EMBL" id="KJ187106">
    <property type="protein sequence ID" value="AHL39280.1"/>
    <property type="molecule type" value="Genomic_DNA"/>
</dbReference>
<accession>W8Q4J8</accession>
<proteinExistence type="predicted"/>
<dbReference type="Gene3D" id="2.60.40.10">
    <property type="entry name" value="Immunoglobulins"/>
    <property type="match status" value="1"/>
</dbReference>
<organism evidence="2">
    <name type="scientific">Plethodon cinereus</name>
    <name type="common">red-backed salamander</name>
    <dbReference type="NCBI Taxonomy" id="141976"/>
    <lineage>
        <taxon>Eukaryota</taxon>
        <taxon>Metazoa</taxon>
        <taxon>Chordata</taxon>
        <taxon>Craniata</taxon>
        <taxon>Vertebrata</taxon>
        <taxon>Euteleostomi</taxon>
        <taxon>Amphibia</taxon>
        <taxon>Batrachia</taxon>
        <taxon>Caudata</taxon>
        <taxon>Salamandroidea</taxon>
        <taxon>Plethodontidae</taxon>
        <taxon>Plethodontinae</taxon>
        <taxon>Plethodon</taxon>
    </lineage>
</organism>
<dbReference type="AlphaFoldDB" id="W8Q4J8"/>
<feature type="chain" id="PRO_5007737376" evidence="1">
    <location>
        <begin position="19"/>
        <end position="144"/>
    </location>
</feature>
<feature type="signal peptide" evidence="1">
    <location>
        <begin position="1"/>
        <end position="18"/>
    </location>
</feature>
<name>W8Q4J8_9SALA</name>
<reference evidence="2" key="1">
    <citation type="submission" date="2014-01" db="EMBL/GenBank/DDBJ databases">
        <title>Proteomic analyses of courtship pheromones in the redback salamander, Plethodon cinereus.</title>
        <authorList>
            <person name="Wilburn D.B."/>
            <person name="Bowen K.E."/>
            <person name="Feldhoff P.W."/>
            <person name="Feldhoff R.C."/>
        </authorList>
    </citation>
    <scope>NUCLEOTIDE SEQUENCE</scope>
    <source>
        <tissue evidence="2">Mental gland</tissue>
    </source>
</reference>
<dbReference type="SUPFAM" id="SSF48726">
    <property type="entry name" value="Immunoglobulin"/>
    <property type="match status" value="1"/>
</dbReference>
<dbReference type="PANTHER" id="PTHR47734">
    <property type="entry name" value="T-CELL IMMUNORECEPTOR WITH IG AND ITIM DOMAINS PROTEIN, TIGIT"/>
    <property type="match status" value="1"/>
</dbReference>
<dbReference type="InterPro" id="IPR013783">
    <property type="entry name" value="Ig-like_fold"/>
</dbReference>
<dbReference type="InterPro" id="IPR036179">
    <property type="entry name" value="Ig-like_dom_sf"/>
</dbReference>